<feature type="compositionally biased region" description="Gly residues" evidence="1">
    <location>
        <begin position="55"/>
        <end position="64"/>
    </location>
</feature>
<keyword evidence="2" id="KW-1133">Transmembrane helix</keyword>
<gene>
    <name evidence="3" type="ORF">B0T21DRAFT_375669</name>
</gene>
<protein>
    <recommendedName>
        <fullName evidence="5">Transmembrane protein</fullName>
    </recommendedName>
</protein>
<evidence type="ECO:0000313" key="4">
    <source>
        <dbReference type="Proteomes" id="UP001172159"/>
    </source>
</evidence>
<evidence type="ECO:0008006" key="5">
    <source>
        <dbReference type="Google" id="ProtNLM"/>
    </source>
</evidence>
<feature type="transmembrane region" description="Helical" evidence="2">
    <location>
        <begin position="14"/>
        <end position="37"/>
    </location>
</feature>
<sequence length="70" mass="7497">MLVVGGGILSCRSLFLIALFSFSSLVLNCFLLMVVCCGHNKGWGFRREGREGKHLGTGGWMGGGGDDDEM</sequence>
<organism evidence="3 4">
    <name type="scientific">Apiosordaria backusii</name>
    <dbReference type="NCBI Taxonomy" id="314023"/>
    <lineage>
        <taxon>Eukaryota</taxon>
        <taxon>Fungi</taxon>
        <taxon>Dikarya</taxon>
        <taxon>Ascomycota</taxon>
        <taxon>Pezizomycotina</taxon>
        <taxon>Sordariomycetes</taxon>
        <taxon>Sordariomycetidae</taxon>
        <taxon>Sordariales</taxon>
        <taxon>Lasiosphaeriaceae</taxon>
        <taxon>Apiosordaria</taxon>
    </lineage>
</organism>
<evidence type="ECO:0000313" key="3">
    <source>
        <dbReference type="EMBL" id="KAK0714330.1"/>
    </source>
</evidence>
<dbReference type="EMBL" id="JAUKTV010000015">
    <property type="protein sequence ID" value="KAK0714330.1"/>
    <property type="molecule type" value="Genomic_DNA"/>
</dbReference>
<reference evidence="3" key="1">
    <citation type="submission" date="2023-06" db="EMBL/GenBank/DDBJ databases">
        <title>Genome-scale phylogeny and comparative genomics of the fungal order Sordariales.</title>
        <authorList>
            <consortium name="Lawrence Berkeley National Laboratory"/>
            <person name="Hensen N."/>
            <person name="Bonometti L."/>
            <person name="Westerberg I."/>
            <person name="Brannstrom I.O."/>
            <person name="Guillou S."/>
            <person name="Cros-Aarteil S."/>
            <person name="Calhoun S."/>
            <person name="Haridas S."/>
            <person name="Kuo A."/>
            <person name="Mondo S."/>
            <person name="Pangilinan J."/>
            <person name="Riley R."/>
            <person name="Labutti K."/>
            <person name="Andreopoulos B."/>
            <person name="Lipzen A."/>
            <person name="Chen C."/>
            <person name="Yanf M."/>
            <person name="Daum C."/>
            <person name="Ng V."/>
            <person name="Clum A."/>
            <person name="Steindorff A."/>
            <person name="Ohm R."/>
            <person name="Martin F."/>
            <person name="Silar P."/>
            <person name="Natvig D."/>
            <person name="Lalanne C."/>
            <person name="Gautier V."/>
            <person name="Ament-Velasquez S.L."/>
            <person name="Kruys A."/>
            <person name="Hutchinson M.I."/>
            <person name="Powell A.J."/>
            <person name="Barry K."/>
            <person name="Miller A.N."/>
            <person name="Grigoriev I.V."/>
            <person name="Debuchy R."/>
            <person name="Gladieux P."/>
            <person name="Thoren M.H."/>
            <person name="Johannesson H."/>
        </authorList>
    </citation>
    <scope>NUCLEOTIDE SEQUENCE</scope>
    <source>
        <strain evidence="3">CBS 540.89</strain>
    </source>
</reference>
<feature type="region of interest" description="Disordered" evidence="1">
    <location>
        <begin position="47"/>
        <end position="70"/>
    </location>
</feature>
<comment type="caution">
    <text evidence="3">The sequence shown here is derived from an EMBL/GenBank/DDBJ whole genome shotgun (WGS) entry which is preliminary data.</text>
</comment>
<keyword evidence="2" id="KW-0812">Transmembrane</keyword>
<dbReference type="AlphaFoldDB" id="A0AA40AEH5"/>
<evidence type="ECO:0000256" key="1">
    <source>
        <dbReference type="SAM" id="MobiDB-lite"/>
    </source>
</evidence>
<dbReference type="Proteomes" id="UP001172159">
    <property type="component" value="Unassembled WGS sequence"/>
</dbReference>
<keyword evidence="2" id="KW-0472">Membrane</keyword>
<accession>A0AA40AEH5</accession>
<evidence type="ECO:0000256" key="2">
    <source>
        <dbReference type="SAM" id="Phobius"/>
    </source>
</evidence>
<proteinExistence type="predicted"/>
<keyword evidence="4" id="KW-1185">Reference proteome</keyword>
<name>A0AA40AEH5_9PEZI</name>